<feature type="non-terminal residue" evidence="1">
    <location>
        <position position="1"/>
    </location>
</feature>
<dbReference type="Proteomes" id="UP001054945">
    <property type="component" value="Unassembled WGS sequence"/>
</dbReference>
<dbReference type="EMBL" id="BPLR01012114">
    <property type="protein sequence ID" value="GIY51474.1"/>
    <property type="molecule type" value="Genomic_DNA"/>
</dbReference>
<comment type="caution">
    <text evidence="1">The sequence shown here is derived from an EMBL/GenBank/DDBJ whole genome shotgun (WGS) entry which is preliminary data.</text>
</comment>
<sequence length="74" mass="8908">RTGLRTPQMRSDEIRKHNGMDKTIPICWTTFRACPFCDGLYQTLDAEDKKRRNLSKKKMHIGIIKREYRPKQWN</sequence>
<name>A0AAV4U182_CAEEX</name>
<dbReference type="AlphaFoldDB" id="A0AAV4U182"/>
<reference evidence="1 2" key="1">
    <citation type="submission" date="2021-06" db="EMBL/GenBank/DDBJ databases">
        <title>Caerostris extrusa draft genome.</title>
        <authorList>
            <person name="Kono N."/>
            <person name="Arakawa K."/>
        </authorList>
    </citation>
    <scope>NUCLEOTIDE SEQUENCE [LARGE SCALE GENOMIC DNA]</scope>
</reference>
<accession>A0AAV4U182</accession>
<evidence type="ECO:0000313" key="2">
    <source>
        <dbReference type="Proteomes" id="UP001054945"/>
    </source>
</evidence>
<keyword evidence="2" id="KW-1185">Reference proteome</keyword>
<evidence type="ECO:0000313" key="1">
    <source>
        <dbReference type="EMBL" id="GIY51474.1"/>
    </source>
</evidence>
<protein>
    <submittedName>
        <fullName evidence="1">Uncharacterized protein</fullName>
    </submittedName>
</protein>
<organism evidence="1 2">
    <name type="scientific">Caerostris extrusa</name>
    <name type="common">Bark spider</name>
    <name type="synonym">Caerostris bankana</name>
    <dbReference type="NCBI Taxonomy" id="172846"/>
    <lineage>
        <taxon>Eukaryota</taxon>
        <taxon>Metazoa</taxon>
        <taxon>Ecdysozoa</taxon>
        <taxon>Arthropoda</taxon>
        <taxon>Chelicerata</taxon>
        <taxon>Arachnida</taxon>
        <taxon>Araneae</taxon>
        <taxon>Araneomorphae</taxon>
        <taxon>Entelegynae</taxon>
        <taxon>Araneoidea</taxon>
        <taxon>Araneidae</taxon>
        <taxon>Caerostris</taxon>
    </lineage>
</organism>
<proteinExistence type="predicted"/>
<gene>
    <name evidence="1" type="ORF">CEXT_132851</name>
</gene>